<comment type="caution">
    <text evidence="2">The sequence shown here is derived from an EMBL/GenBank/DDBJ whole genome shotgun (WGS) entry which is preliminary data.</text>
</comment>
<evidence type="ECO:0000313" key="3">
    <source>
        <dbReference type="Proteomes" id="UP000218767"/>
    </source>
</evidence>
<organism evidence="2 3">
    <name type="scientific">SAR86 cluster bacterium</name>
    <dbReference type="NCBI Taxonomy" id="2030880"/>
    <lineage>
        <taxon>Bacteria</taxon>
        <taxon>Pseudomonadati</taxon>
        <taxon>Pseudomonadota</taxon>
        <taxon>Gammaproteobacteria</taxon>
        <taxon>SAR86 cluster</taxon>
    </lineage>
</organism>
<reference evidence="3" key="1">
    <citation type="submission" date="2017-08" db="EMBL/GenBank/DDBJ databases">
        <title>A dynamic microbial community with high functional redundancy inhabits the cold, oxic subseafloor aquifer.</title>
        <authorList>
            <person name="Tully B.J."/>
            <person name="Wheat C.G."/>
            <person name="Glazer B.T."/>
            <person name="Huber J.A."/>
        </authorList>
    </citation>
    <scope>NUCLEOTIDE SEQUENCE [LARGE SCALE GENOMIC DNA]</scope>
</reference>
<accession>A0A2A4XJU1</accession>
<dbReference type="Proteomes" id="UP000218767">
    <property type="component" value="Unassembled WGS sequence"/>
</dbReference>
<feature type="signal peptide" evidence="1">
    <location>
        <begin position="1"/>
        <end position="40"/>
    </location>
</feature>
<evidence type="ECO:0000313" key="2">
    <source>
        <dbReference type="EMBL" id="PCI82409.1"/>
    </source>
</evidence>
<dbReference type="EMBL" id="NVUL01000001">
    <property type="protein sequence ID" value="PCI82409.1"/>
    <property type="molecule type" value="Genomic_DNA"/>
</dbReference>
<evidence type="ECO:0008006" key="4">
    <source>
        <dbReference type="Google" id="ProtNLM"/>
    </source>
</evidence>
<proteinExistence type="predicted"/>
<sequence>MKSTSNSASLNAPARQHRMLQLTATAAISLTLLVPLTANAQDSDYAAPRTVDGAPDLQGMWTSNTITPFTRPEEFGDKLILNREEAMLLEQGVADYTAEQDLPSDPDRIPPAKDRIELADSYNNFWFDDGTRVARYNGEYRSSLLIDPPNGRMPAYTPEAEERLRVAAELREVRGPFAGPESRPLAERCLMSFGSSSGPPMLPILYNNHYQIVQSPGYVMILVEMVHDARIIRIDADPLPDAFRPWMGDSVGRWEGDTLVVETSRLNPSQKFRNSTENFRITERFTRVSDTVMNYSFTAQDPDTFVQPFSAEMPMNLTDDILYEYACHEGNYSLPGVLAGARLDEAQQTN</sequence>
<dbReference type="AlphaFoldDB" id="A0A2A4XJU1"/>
<gene>
    <name evidence="2" type="ORF">COB20_00030</name>
</gene>
<name>A0A2A4XJU1_9GAMM</name>
<keyword evidence="1" id="KW-0732">Signal</keyword>
<protein>
    <recommendedName>
        <fullName evidence="4">DUF1329 domain-containing protein</fullName>
    </recommendedName>
</protein>
<evidence type="ECO:0000256" key="1">
    <source>
        <dbReference type="SAM" id="SignalP"/>
    </source>
</evidence>
<feature type="chain" id="PRO_5012901528" description="DUF1329 domain-containing protein" evidence="1">
    <location>
        <begin position="41"/>
        <end position="350"/>
    </location>
</feature>